<evidence type="ECO:0000313" key="3">
    <source>
        <dbReference type="EMBL" id="SVA63307.1"/>
    </source>
</evidence>
<dbReference type="PROSITE" id="PS00318">
    <property type="entry name" value="HMG_COA_REDUCTASE_2"/>
    <property type="match status" value="1"/>
</dbReference>
<dbReference type="GO" id="GO:0004420">
    <property type="term" value="F:hydroxymethylglutaryl-CoA reductase (NADPH) activity"/>
    <property type="evidence" value="ECO:0007669"/>
    <property type="project" value="InterPro"/>
</dbReference>
<reference evidence="3" key="1">
    <citation type="submission" date="2018-05" db="EMBL/GenBank/DDBJ databases">
        <authorList>
            <person name="Lanie J.A."/>
            <person name="Ng W.-L."/>
            <person name="Kazmierczak K.M."/>
            <person name="Andrzejewski T.M."/>
            <person name="Davidsen T.M."/>
            <person name="Wayne K.J."/>
            <person name="Tettelin H."/>
            <person name="Glass J.I."/>
            <person name="Rusch D."/>
            <person name="Podicherti R."/>
            <person name="Tsui H.-C.T."/>
            <person name="Winkler M.E."/>
        </authorList>
    </citation>
    <scope>NUCLEOTIDE SEQUENCE</scope>
</reference>
<dbReference type="Gene3D" id="1.10.8.660">
    <property type="match status" value="1"/>
</dbReference>
<keyword evidence="2" id="KW-0560">Oxidoreductase</keyword>
<evidence type="ECO:0000256" key="1">
    <source>
        <dbReference type="ARBA" id="ARBA00007661"/>
    </source>
</evidence>
<gene>
    <name evidence="3" type="ORF">METZ01_LOCUS116161</name>
</gene>
<sequence>MTSSEAPGFYKKKPSERLEYVKDFAKLSSEEASAISDYGALGQETANRMIENVVGTFPLPLGIAANFMVNGKDYMVPMALEEPSVVAAATHMAKGTRETGGITAESDEPVMIGQIQLVNLEDPFAAKKKILSKKDEIVDLANEQDPILVKFGGGCKDIEVRVLDSKTGPMVITHLLVDCRDAMGANAVNTMAEAVAPRLETITGGRVYLRIISNLAIYRKTRAGAVWPAEFLGGEEVVDGIIEAFAFACADPFRVATHNKGIMNGIDPVVIATGNDWRAIEAGAHSYGQWKEGHDSFTEWEKTEDGNLKGSIELPMAVGLVGGATATHPTAKTCVKILNLEIPGGAAVLSQIICSVGLCQNLGALRALASEGIQRGHMGLHARNLAVQAGAGKDEINELAEMLKRSGKVRADMAEKFLKEIREKK</sequence>
<dbReference type="Pfam" id="PF00368">
    <property type="entry name" value="HMG-CoA_red"/>
    <property type="match status" value="1"/>
</dbReference>
<evidence type="ECO:0000256" key="2">
    <source>
        <dbReference type="ARBA" id="ARBA00023002"/>
    </source>
</evidence>
<dbReference type="PANTHER" id="PTHR10572:SF24">
    <property type="entry name" value="3-HYDROXY-3-METHYLGLUTARYL-COENZYME A REDUCTASE"/>
    <property type="match status" value="1"/>
</dbReference>
<dbReference type="GO" id="GO:0015936">
    <property type="term" value="P:coenzyme A metabolic process"/>
    <property type="evidence" value="ECO:0007669"/>
    <property type="project" value="InterPro"/>
</dbReference>
<accession>A0A381XGM2</accession>
<name>A0A381XGM2_9ZZZZ</name>
<dbReference type="InterPro" id="IPR023076">
    <property type="entry name" value="HMG_CoA_Rdtase_CS"/>
</dbReference>
<comment type="similarity">
    <text evidence="1">Belongs to the HMG-CoA reductase family.</text>
</comment>
<dbReference type="NCBIfam" id="TIGR00532">
    <property type="entry name" value="HMG_CoA_R_NAD"/>
    <property type="match status" value="1"/>
</dbReference>
<protein>
    <recommendedName>
        <fullName evidence="4">HMG-CoA reductase</fullName>
    </recommendedName>
</protein>
<dbReference type="InterPro" id="IPR009029">
    <property type="entry name" value="HMG_CoA_Rdtase_sub-bd_dom_sf"/>
</dbReference>
<dbReference type="AlphaFoldDB" id="A0A381XGM2"/>
<dbReference type="PRINTS" id="PR00071">
    <property type="entry name" value="HMGCOARDTASE"/>
</dbReference>
<dbReference type="InterPro" id="IPR002202">
    <property type="entry name" value="HMG_CoA_Rdtase"/>
</dbReference>
<dbReference type="EMBL" id="UINC01014936">
    <property type="protein sequence ID" value="SVA63307.1"/>
    <property type="molecule type" value="Genomic_DNA"/>
</dbReference>
<dbReference type="InterPro" id="IPR009023">
    <property type="entry name" value="HMG_CoA_Rdtase_NAD(P)-bd_sf"/>
</dbReference>
<dbReference type="CDD" id="cd00644">
    <property type="entry name" value="HMG-CoA_reductase_classII"/>
    <property type="match status" value="1"/>
</dbReference>
<proteinExistence type="inferred from homology"/>
<dbReference type="InterPro" id="IPR023074">
    <property type="entry name" value="HMG_CoA_Rdtase_cat_sf"/>
</dbReference>
<dbReference type="PANTHER" id="PTHR10572">
    <property type="entry name" value="3-HYDROXY-3-METHYLGLUTARYL-COENZYME A REDUCTASE"/>
    <property type="match status" value="1"/>
</dbReference>
<dbReference type="PROSITE" id="PS01192">
    <property type="entry name" value="HMG_COA_REDUCTASE_3"/>
    <property type="match status" value="1"/>
</dbReference>
<dbReference type="SUPFAM" id="SSF55035">
    <property type="entry name" value="NAD-binding domain of HMG-CoA reductase"/>
    <property type="match status" value="1"/>
</dbReference>
<dbReference type="SUPFAM" id="SSF56542">
    <property type="entry name" value="Substrate-binding domain of HMG-CoA reductase"/>
    <property type="match status" value="1"/>
</dbReference>
<organism evidence="3">
    <name type="scientific">marine metagenome</name>
    <dbReference type="NCBI Taxonomy" id="408172"/>
    <lineage>
        <taxon>unclassified sequences</taxon>
        <taxon>metagenomes</taxon>
        <taxon>ecological metagenomes</taxon>
    </lineage>
</organism>
<evidence type="ECO:0008006" key="4">
    <source>
        <dbReference type="Google" id="ProtNLM"/>
    </source>
</evidence>
<dbReference type="PROSITE" id="PS50065">
    <property type="entry name" value="HMG_COA_REDUCTASE_4"/>
    <property type="match status" value="1"/>
</dbReference>
<dbReference type="InterPro" id="IPR004553">
    <property type="entry name" value="HMG_CoA_Rdtase_bac-typ"/>
</dbReference>
<dbReference type="Gene3D" id="3.90.770.10">
    <property type="entry name" value="3-hydroxy-3-methylglutaryl-coenzyme A Reductase, Chain A, domain 2"/>
    <property type="match status" value="2"/>
</dbReference>
<dbReference type="PROSITE" id="PS00066">
    <property type="entry name" value="HMG_COA_REDUCTASE_1"/>
    <property type="match status" value="1"/>
</dbReference>